<dbReference type="InterPro" id="IPR046947">
    <property type="entry name" value="LytR-like"/>
</dbReference>
<dbReference type="EMBL" id="JAUJEA010000002">
    <property type="protein sequence ID" value="MDN5200975.1"/>
    <property type="molecule type" value="Genomic_DNA"/>
</dbReference>
<dbReference type="GO" id="GO:0003677">
    <property type="term" value="F:DNA binding"/>
    <property type="evidence" value="ECO:0007669"/>
    <property type="project" value="UniProtKB-KW"/>
</dbReference>
<dbReference type="RefSeq" id="WP_346751005.1">
    <property type="nucleotide sequence ID" value="NZ_JAUJEA010000002.1"/>
</dbReference>
<feature type="modified residue" description="4-aspartylphosphate" evidence="1">
    <location>
        <position position="63"/>
    </location>
</feature>
<dbReference type="Pfam" id="PF00072">
    <property type="entry name" value="Response_reg"/>
    <property type="match status" value="1"/>
</dbReference>
<gene>
    <name evidence="4" type="ORF">QQ008_06375</name>
</gene>
<dbReference type="SUPFAM" id="SSF52172">
    <property type="entry name" value="CheY-like"/>
    <property type="match status" value="1"/>
</dbReference>
<dbReference type="InterPro" id="IPR011006">
    <property type="entry name" value="CheY-like_superfamily"/>
</dbReference>
<dbReference type="PROSITE" id="PS50930">
    <property type="entry name" value="HTH_LYTTR"/>
    <property type="match status" value="1"/>
</dbReference>
<dbReference type="InterPro" id="IPR007492">
    <property type="entry name" value="LytTR_DNA-bd_dom"/>
</dbReference>
<keyword evidence="1" id="KW-0597">Phosphoprotein</keyword>
<sequence>MLSDNKRNPPLTCIAIDDEPEALEVLKIHVQKISFVDLKACFTHPLKAIEFLRANEVDFILLDIQMPDVSGLQLVQALPIAPLIIFTTAFPNYAVKSYELEAVDYLVKPIEFDRFLKAVFKIQHRIENKGENNYTPDFLFVKSGPSQIKLEYNDIIYIESDGNYIAFHTKERKYLSRISMSEIAQNLPPKQFLRIHKSYLINLKYLKKVENYRVLISEIWLPIGRKYKTLIRTYSNAFTRGN</sequence>
<evidence type="ECO:0000256" key="1">
    <source>
        <dbReference type="PROSITE-ProRule" id="PRU00169"/>
    </source>
</evidence>
<dbReference type="SMART" id="SM00850">
    <property type="entry name" value="LytTR"/>
    <property type="match status" value="1"/>
</dbReference>
<keyword evidence="5" id="KW-1185">Reference proteome</keyword>
<reference evidence="4" key="1">
    <citation type="submission" date="2023-06" db="EMBL/GenBank/DDBJ databases">
        <title>Genomic of Parafulvivirga corallium.</title>
        <authorList>
            <person name="Wang G."/>
        </authorList>
    </citation>
    <scope>NUCLEOTIDE SEQUENCE</scope>
    <source>
        <strain evidence="4">BMA10</strain>
    </source>
</reference>
<dbReference type="Proteomes" id="UP001172082">
    <property type="component" value="Unassembled WGS sequence"/>
</dbReference>
<evidence type="ECO:0000259" key="3">
    <source>
        <dbReference type="PROSITE" id="PS50930"/>
    </source>
</evidence>
<dbReference type="Pfam" id="PF04397">
    <property type="entry name" value="LytTR"/>
    <property type="match status" value="1"/>
</dbReference>
<dbReference type="PANTHER" id="PTHR37299:SF1">
    <property type="entry name" value="STAGE 0 SPORULATION PROTEIN A HOMOLOG"/>
    <property type="match status" value="1"/>
</dbReference>
<accession>A0ABT8KJU2</accession>
<dbReference type="PANTHER" id="PTHR37299">
    <property type="entry name" value="TRANSCRIPTIONAL REGULATOR-RELATED"/>
    <property type="match status" value="1"/>
</dbReference>
<dbReference type="Gene3D" id="3.40.50.2300">
    <property type="match status" value="1"/>
</dbReference>
<name>A0ABT8KJU2_9BACT</name>
<organism evidence="4 5">
    <name type="scientific">Splendidivirga corallicola</name>
    <dbReference type="NCBI Taxonomy" id="3051826"/>
    <lineage>
        <taxon>Bacteria</taxon>
        <taxon>Pseudomonadati</taxon>
        <taxon>Bacteroidota</taxon>
        <taxon>Cytophagia</taxon>
        <taxon>Cytophagales</taxon>
        <taxon>Splendidivirgaceae</taxon>
        <taxon>Splendidivirga</taxon>
    </lineage>
</organism>
<evidence type="ECO:0000313" key="4">
    <source>
        <dbReference type="EMBL" id="MDN5200975.1"/>
    </source>
</evidence>
<dbReference type="SMART" id="SM00448">
    <property type="entry name" value="REC"/>
    <property type="match status" value="1"/>
</dbReference>
<feature type="domain" description="Response regulatory" evidence="2">
    <location>
        <begin position="12"/>
        <end position="123"/>
    </location>
</feature>
<dbReference type="PROSITE" id="PS50110">
    <property type="entry name" value="RESPONSE_REGULATORY"/>
    <property type="match status" value="1"/>
</dbReference>
<evidence type="ECO:0000313" key="5">
    <source>
        <dbReference type="Proteomes" id="UP001172082"/>
    </source>
</evidence>
<keyword evidence="4" id="KW-0238">DNA-binding</keyword>
<dbReference type="InterPro" id="IPR001789">
    <property type="entry name" value="Sig_transdc_resp-reg_receiver"/>
</dbReference>
<feature type="domain" description="HTH LytTR-type" evidence="3">
    <location>
        <begin position="139"/>
        <end position="210"/>
    </location>
</feature>
<proteinExistence type="predicted"/>
<comment type="caution">
    <text evidence="4">The sequence shown here is derived from an EMBL/GenBank/DDBJ whole genome shotgun (WGS) entry which is preliminary data.</text>
</comment>
<dbReference type="Gene3D" id="2.40.50.1020">
    <property type="entry name" value="LytTr DNA-binding domain"/>
    <property type="match status" value="1"/>
</dbReference>
<evidence type="ECO:0000259" key="2">
    <source>
        <dbReference type="PROSITE" id="PS50110"/>
    </source>
</evidence>
<protein>
    <submittedName>
        <fullName evidence="4">LytTR family DNA-binding domain-containing protein</fullName>
    </submittedName>
</protein>